<evidence type="ECO:0000256" key="1">
    <source>
        <dbReference type="ARBA" id="ARBA00022448"/>
    </source>
</evidence>
<keyword evidence="6" id="KW-0472">Membrane</keyword>
<dbReference type="RefSeq" id="WP_022598804.1">
    <property type="nucleotide sequence ID" value="NZ_LK391965.1"/>
</dbReference>
<accession>A0AAV2VKQ0</accession>
<dbReference type="SMART" id="SM00382">
    <property type="entry name" value="AAA"/>
    <property type="match status" value="1"/>
</dbReference>
<dbReference type="SUPFAM" id="SSF50331">
    <property type="entry name" value="MOP-like"/>
    <property type="match status" value="1"/>
</dbReference>
<dbReference type="Gene3D" id="2.40.50.140">
    <property type="entry name" value="Nucleic acid-binding proteins"/>
    <property type="match status" value="1"/>
</dbReference>
<protein>
    <submittedName>
        <fullName evidence="8">Spermidine/putrescine import ATP-binding protein potA</fullName>
        <ecNumber evidence="8">3.6.3.31</ecNumber>
    </submittedName>
</protein>
<evidence type="ECO:0000313" key="8">
    <source>
        <dbReference type="EMBL" id="CCO45054.1"/>
    </source>
</evidence>
<evidence type="ECO:0000256" key="6">
    <source>
        <dbReference type="ARBA" id="ARBA00023136"/>
    </source>
</evidence>
<dbReference type="Proteomes" id="UP000018211">
    <property type="component" value="Unassembled WGS sequence"/>
</dbReference>
<dbReference type="SUPFAM" id="SSF52540">
    <property type="entry name" value="P-loop containing nucleoside triphosphate hydrolases"/>
    <property type="match status" value="1"/>
</dbReference>
<evidence type="ECO:0000256" key="5">
    <source>
        <dbReference type="ARBA" id="ARBA00022967"/>
    </source>
</evidence>
<dbReference type="InterPro" id="IPR008995">
    <property type="entry name" value="Mo/tungstate-bd_C_term_dom"/>
</dbReference>
<comment type="caution">
    <text evidence="8">The sequence shown here is derived from an EMBL/GenBank/DDBJ whole genome shotgun (WGS) entry which is preliminary data.</text>
</comment>
<reference evidence="8 9" key="1">
    <citation type="journal article" date="2013" name="ISME J.">
        <title>Comparative genomics of pathogenic lineages of Vibrio nigripulchritudo identifies virulence-associated traits.</title>
        <authorList>
            <person name="Goudenege D."/>
            <person name="Labreuche Y."/>
            <person name="Krin E."/>
            <person name="Ansquer D."/>
            <person name="Mangenot S."/>
            <person name="Calteau A."/>
            <person name="Medigue C."/>
            <person name="Mazel D."/>
            <person name="Polz M.F."/>
            <person name="Le Roux F."/>
        </authorList>
    </citation>
    <scope>NUCLEOTIDE SEQUENCE [LARGE SCALE GENOMIC DNA]</scope>
    <source>
        <strain evidence="8 9">SOn1</strain>
    </source>
</reference>
<dbReference type="Pfam" id="PF00005">
    <property type="entry name" value="ABC_tran"/>
    <property type="match status" value="1"/>
</dbReference>
<dbReference type="FunFam" id="3.40.50.300:FF:000042">
    <property type="entry name" value="Maltose/maltodextrin ABC transporter, ATP-binding protein"/>
    <property type="match status" value="1"/>
</dbReference>
<keyword evidence="3" id="KW-0547">Nucleotide-binding</keyword>
<dbReference type="PANTHER" id="PTHR43875:SF15">
    <property type="entry name" value="TREHALOSE IMPORT ATP-BINDING PROTEIN SUGC"/>
    <property type="match status" value="1"/>
</dbReference>
<evidence type="ECO:0000256" key="4">
    <source>
        <dbReference type="ARBA" id="ARBA00022840"/>
    </source>
</evidence>
<sequence length="364" mass="40594">MSHVSQNPGISLNRVKKTFPDGSVALQTTDLEIEPGEILVLLGPSGCGKTTTLRMIAGLENCDSGGNILFGQQDVTDLPIEKRNVGMVFQSYALFPNMNVSQNIEYGLKIRGVAEEERKKKLEDMLSMFDLKPFALRAVSQLSGGQKQRVALARAIIVEPAVLLLDEPLSALDALLRKRLRNDIQVLLKKLQITAVYVTHDQEEAMAIGDRIAVLDHGRIAQIGSPEEIYRQPKSDFVADFIGEINHFKGVKDGERLRLSNLQTLPLPEELQKPAQNGKALSLLVRPEDIVVSNQEHDDLCGRVSHIAFLGDRTRITIDCGLDQPVLADCFDRREFRLDQVVRLSVECQHMIYMEDSNVNRTTD</sequence>
<dbReference type="AlphaFoldDB" id="A0AAV2VKQ0"/>
<dbReference type="Gene3D" id="2.40.50.100">
    <property type="match status" value="1"/>
</dbReference>
<dbReference type="InterPro" id="IPR017871">
    <property type="entry name" value="ABC_transporter-like_CS"/>
</dbReference>
<dbReference type="PROSITE" id="PS00211">
    <property type="entry name" value="ABC_TRANSPORTER_1"/>
    <property type="match status" value="1"/>
</dbReference>
<evidence type="ECO:0000256" key="2">
    <source>
        <dbReference type="ARBA" id="ARBA00022475"/>
    </source>
</evidence>
<evidence type="ECO:0000259" key="7">
    <source>
        <dbReference type="PROSITE" id="PS50893"/>
    </source>
</evidence>
<dbReference type="GeneID" id="97543657"/>
<keyword evidence="1" id="KW-0813">Transport</keyword>
<gene>
    <name evidence="8" type="primary">potA</name>
    <name evidence="8" type="ORF">VIBNISOn1_1350018</name>
</gene>
<keyword evidence="5" id="KW-1278">Translocase</keyword>
<dbReference type="GO" id="GO:0140359">
    <property type="term" value="F:ABC-type transporter activity"/>
    <property type="evidence" value="ECO:0007669"/>
    <property type="project" value="UniProtKB-ARBA"/>
</dbReference>
<dbReference type="PROSITE" id="PS50893">
    <property type="entry name" value="ABC_TRANSPORTER_2"/>
    <property type="match status" value="1"/>
</dbReference>
<dbReference type="GO" id="GO:0016887">
    <property type="term" value="F:ATP hydrolysis activity"/>
    <property type="evidence" value="ECO:0007669"/>
    <property type="project" value="InterPro"/>
</dbReference>
<dbReference type="InterPro" id="IPR012340">
    <property type="entry name" value="NA-bd_OB-fold"/>
</dbReference>
<dbReference type="GO" id="GO:0005524">
    <property type="term" value="F:ATP binding"/>
    <property type="evidence" value="ECO:0007669"/>
    <property type="project" value="UniProtKB-KW"/>
</dbReference>
<keyword evidence="8" id="KW-0378">Hydrolase</keyword>
<dbReference type="InterPro" id="IPR027417">
    <property type="entry name" value="P-loop_NTPase"/>
</dbReference>
<name>A0AAV2VKQ0_9VIBR</name>
<keyword evidence="4 8" id="KW-0067">ATP-binding</keyword>
<keyword evidence="2" id="KW-1003">Cell membrane</keyword>
<proteinExistence type="predicted"/>
<dbReference type="EC" id="3.6.3.31" evidence="8"/>
<dbReference type="InterPro" id="IPR003593">
    <property type="entry name" value="AAA+_ATPase"/>
</dbReference>
<evidence type="ECO:0000313" key="9">
    <source>
        <dbReference type="Proteomes" id="UP000018211"/>
    </source>
</evidence>
<feature type="domain" description="ABC transporter" evidence="7">
    <location>
        <begin position="10"/>
        <end position="242"/>
    </location>
</feature>
<dbReference type="Gene3D" id="3.40.50.300">
    <property type="entry name" value="P-loop containing nucleotide triphosphate hydrolases"/>
    <property type="match status" value="1"/>
</dbReference>
<evidence type="ECO:0000256" key="3">
    <source>
        <dbReference type="ARBA" id="ARBA00022741"/>
    </source>
</evidence>
<dbReference type="InterPro" id="IPR013611">
    <property type="entry name" value="Transp-assoc_OB_typ2"/>
</dbReference>
<organism evidence="8 9">
    <name type="scientific">Vibrio nigripulchritudo SOn1</name>
    <dbReference type="NCBI Taxonomy" id="1238450"/>
    <lineage>
        <taxon>Bacteria</taxon>
        <taxon>Pseudomonadati</taxon>
        <taxon>Pseudomonadota</taxon>
        <taxon>Gammaproteobacteria</taxon>
        <taxon>Vibrionales</taxon>
        <taxon>Vibrionaceae</taxon>
        <taxon>Vibrio</taxon>
    </lineage>
</organism>
<dbReference type="InterPro" id="IPR047641">
    <property type="entry name" value="ABC_transpr_MalK/UgpC-like"/>
</dbReference>
<dbReference type="EMBL" id="CAOF01000041">
    <property type="protein sequence ID" value="CCO45054.1"/>
    <property type="molecule type" value="Genomic_DNA"/>
</dbReference>
<dbReference type="PANTHER" id="PTHR43875">
    <property type="entry name" value="MALTODEXTRIN IMPORT ATP-BINDING PROTEIN MSMX"/>
    <property type="match status" value="1"/>
</dbReference>
<dbReference type="InterPro" id="IPR003439">
    <property type="entry name" value="ABC_transporter-like_ATP-bd"/>
</dbReference>
<dbReference type="Pfam" id="PF08402">
    <property type="entry name" value="TOBE_2"/>
    <property type="match status" value="1"/>
</dbReference>
<dbReference type="GO" id="GO:0055052">
    <property type="term" value="C:ATP-binding cassette (ABC) transporter complex, substrate-binding subunit-containing"/>
    <property type="evidence" value="ECO:0007669"/>
    <property type="project" value="TreeGrafter"/>
</dbReference>